<dbReference type="KEGG" id="vg:26640068"/>
<proteinExistence type="predicted"/>
<evidence type="ECO:0000313" key="2">
    <source>
        <dbReference type="EMBL" id="AIR93398.1"/>
    </source>
</evidence>
<dbReference type="OrthoDB" id="40778at10239"/>
<sequence>MPKLDKKSITADKLGLAESMVSAGKKRRGRPKKLKTLEEVKADIDRRNPTYVSPVTGGRLPGKGPKDKKDDALKKLQDALKFLTKRVSNNETKITRLKNILKLRRENEKKNENVDIKPDEEDKKDDVMEFLTNVFQPSIIKIEENLNKILGNFEEQIDADKEKQDELRVDEDQAKDKAREDKLEKPKEKGMMQTGIEKAIKPVQGFMDQIMNFFKNIILGSVVMKLLDIIKNPEKIMEPLRNFTNGIVDFINVLIKGINRFVLGPINFVVQGLLDGLQFILNPFAAIANRFGADFELPLDKFRENIPPVQIPEIPRMEPKAEMQGGGEVPGQGTGDTVPAMLEPGEFVMSKGAVQNEGVENLEQMNAEGGGTNRPIIKGGTTYAKGGGSIGIKGSGNTGKMEMKDADGKKVGGTYNVVSGKPGFENIPQEMRNDVSGKGYPMPDGTYKVHSFDEHGPLSGALRGLGDWSAYIGSGDGRMGNRSGMMIHSDIDPYGTLGCIGVDLGGKPGTRAEKGFLKAWNKSNPETITVDFGAPTGSTDGGARSETSDNSIAKMSSSSKTTPPGAPSSGGGKLVTMGGGQTGGSGGLTSASGGNAKPARRFSSTDVRNDSNIIVSSIYNLIT</sequence>
<name>A0A0K0KVM9_9CAUD</name>
<evidence type="ECO:0000256" key="1">
    <source>
        <dbReference type="SAM" id="MobiDB-lite"/>
    </source>
</evidence>
<organism evidence="2 3">
    <name type="scientific">Prochlorococcus phage P-TIM68</name>
    <dbReference type="NCBI Taxonomy" id="1542477"/>
    <lineage>
        <taxon>Viruses</taxon>
        <taxon>Duplodnaviria</taxon>
        <taxon>Heunggongvirae</taxon>
        <taxon>Uroviricota</taxon>
        <taxon>Caudoviricetes</taxon>
        <taxon>Pantevenvirales</taxon>
        <taxon>Kyanoviridae</taxon>
        <taxon>Haifavirus</taxon>
        <taxon>Haifavirus tim68</taxon>
    </lineage>
</organism>
<dbReference type="EMBL" id="KM359505">
    <property type="protein sequence ID" value="AIR93398.1"/>
    <property type="molecule type" value="Genomic_DNA"/>
</dbReference>
<feature type="region of interest" description="Disordered" evidence="1">
    <location>
        <begin position="45"/>
        <end position="70"/>
    </location>
</feature>
<accession>A0A0K0KVM9</accession>
<feature type="region of interest" description="Disordered" evidence="1">
    <location>
        <begin position="161"/>
        <end position="190"/>
    </location>
</feature>
<dbReference type="GeneID" id="26640068"/>
<reference evidence="3" key="1">
    <citation type="submission" date="2014-08" db="EMBL/GenBank/DDBJ databases">
        <authorList>
            <person name="Edwards T."/>
        </authorList>
    </citation>
    <scope>NUCLEOTIDE SEQUENCE [LARGE SCALE GENOMIC DNA]</scope>
</reference>
<feature type="region of interest" description="Disordered" evidence="1">
    <location>
        <begin position="527"/>
        <end position="604"/>
    </location>
</feature>
<evidence type="ECO:0000313" key="3">
    <source>
        <dbReference type="Proteomes" id="UP000207741"/>
    </source>
</evidence>
<protein>
    <submittedName>
        <fullName evidence="2">Uncharacterized protein</fullName>
    </submittedName>
</protein>
<keyword evidence="3" id="KW-1185">Reference proteome</keyword>
<feature type="compositionally biased region" description="Gly residues" evidence="1">
    <location>
        <begin position="568"/>
        <end position="587"/>
    </location>
</feature>
<dbReference type="Proteomes" id="UP000207741">
    <property type="component" value="Segment"/>
</dbReference>
<dbReference type="RefSeq" id="YP_009213524.1">
    <property type="nucleotide sequence ID" value="NC_028955.1"/>
</dbReference>